<gene>
    <name evidence="16" type="primary">SARAF</name>
</gene>
<evidence type="ECO:0000256" key="7">
    <source>
        <dbReference type="ARBA" id="ARBA00022729"/>
    </source>
</evidence>
<dbReference type="GO" id="GO:2001256">
    <property type="term" value="P:regulation of store-operated calcium entry"/>
    <property type="evidence" value="ECO:0007669"/>
    <property type="project" value="InterPro"/>
</dbReference>
<evidence type="ECO:0000256" key="9">
    <source>
        <dbReference type="ARBA" id="ARBA00022837"/>
    </source>
</evidence>
<feature type="compositionally biased region" description="Low complexity" evidence="14">
    <location>
        <begin position="74"/>
        <end position="93"/>
    </location>
</feature>
<keyword evidence="10 15" id="KW-1133">Transmembrane helix</keyword>
<dbReference type="GO" id="GO:0006816">
    <property type="term" value="P:calcium ion transport"/>
    <property type="evidence" value="ECO:0007669"/>
    <property type="project" value="UniProtKB-KW"/>
</dbReference>
<dbReference type="PANTHER" id="PTHR15929:SF0">
    <property type="entry name" value="STORE-OPERATED CALCIUM ENTRY-ASSOCIATED REGULATORY FACTOR"/>
    <property type="match status" value="1"/>
</dbReference>
<evidence type="ECO:0000256" key="14">
    <source>
        <dbReference type="SAM" id="MobiDB-lite"/>
    </source>
</evidence>
<evidence type="ECO:0000256" key="2">
    <source>
        <dbReference type="ARBA" id="ARBA00006833"/>
    </source>
</evidence>
<dbReference type="AlphaFoldDB" id="A0A8U7MQD7"/>
<comment type="similarity">
    <text evidence="2">Belongs to the SARAF family.</text>
</comment>
<keyword evidence="9" id="KW-0106">Calcium</keyword>
<feature type="region of interest" description="Disordered" evidence="14">
    <location>
        <begin position="369"/>
        <end position="416"/>
    </location>
</feature>
<feature type="compositionally biased region" description="Polar residues" evidence="14">
    <location>
        <begin position="459"/>
        <end position="474"/>
    </location>
</feature>
<keyword evidence="6 15" id="KW-0812">Transmembrane</keyword>
<evidence type="ECO:0000256" key="12">
    <source>
        <dbReference type="ARBA" id="ARBA00023136"/>
    </source>
</evidence>
<dbReference type="Proteomes" id="UP000694553">
    <property type="component" value="Unassembled WGS sequence"/>
</dbReference>
<evidence type="ECO:0000256" key="1">
    <source>
        <dbReference type="ARBA" id="ARBA00004115"/>
    </source>
</evidence>
<feature type="transmembrane region" description="Helical" evidence="15">
    <location>
        <begin position="180"/>
        <end position="203"/>
    </location>
</feature>
<keyword evidence="17" id="KW-1185">Reference proteome</keyword>
<reference evidence="17" key="1">
    <citation type="submission" date="2019-10" db="EMBL/GenBank/DDBJ databases">
        <title>Corvus moneduloides (New Caledonian crow) genome, bCorMon1, primary haplotype.</title>
        <authorList>
            <person name="Rutz C."/>
            <person name="Fungtammasan C."/>
            <person name="Mountcastle J."/>
            <person name="Formenti G."/>
            <person name="Chow W."/>
            <person name="Howe K."/>
            <person name="Steele M.P."/>
            <person name="Fernandes J."/>
            <person name="Gilbert M.T.P."/>
            <person name="Fedrigo O."/>
            <person name="Jarvis E.D."/>
            <person name="Gemmell N."/>
        </authorList>
    </citation>
    <scope>NUCLEOTIDE SEQUENCE [LARGE SCALE GENOMIC DNA]</scope>
</reference>
<evidence type="ECO:0000256" key="11">
    <source>
        <dbReference type="ARBA" id="ARBA00023065"/>
    </source>
</evidence>
<dbReference type="InterPro" id="IPR009567">
    <property type="entry name" value="SARAF"/>
</dbReference>
<evidence type="ECO:0000256" key="5">
    <source>
        <dbReference type="ARBA" id="ARBA00022568"/>
    </source>
</evidence>
<feature type="region of interest" description="Disordered" evidence="14">
    <location>
        <begin position="446"/>
        <end position="483"/>
    </location>
</feature>
<dbReference type="PANTHER" id="PTHR15929">
    <property type="entry name" value="STORE-OPERATED CALCIUM ENTRY-ASSOCIATED REGULATORY FACTOR"/>
    <property type="match status" value="1"/>
</dbReference>
<evidence type="ECO:0000256" key="4">
    <source>
        <dbReference type="ARBA" id="ARBA00022448"/>
    </source>
</evidence>
<dbReference type="GO" id="GO:0005789">
    <property type="term" value="C:endoplasmic reticulum membrane"/>
    <property type="evidence" value="ECO:0007669"/>
    <property type="project" value="UniProtKB-SubCell"/>
</dbReference>
<reference evidence="16" key="3">
    <citation type="submission" date="2025-09" db="UniProtKB">
        <authorList>
            <consortium name="Ensembl"/>
        </authorList>
    </citation>
    <scope>IDENTIFICATION</scope>
</reference>
<feature type="region of interest" description="Disordered" evidence="14">
    <location>
        <begin position="1"/>
        <end position="137"/>
    </location>
</feature>
<evidence type="ECO:0000256" key="6">
    <source>
        <dbReference type="ARBA" id="ARBA00022692"/>
    </source>
</evidence>
<evidence type="ECO:0000256" key="3">
    <source>
        <dbReference type="ARBA" id="ARBA00016584"/>
    </source>
</evidence>
<evidence type="ECO:0000256" key="13">
    <source>
        <dbReference type="ARBA" id="ARBA00031116"/>
    </source>
</evidence>
<evidence type="ECO:0000256" key="8">
    <source>
        <dbReference type="ARBA" id="ARBA00022824"/>
    </source>
</evidence>
<keyword evidence="5" id="KW-0109">Calcium transport</keyword>
<keyword evidence="12 15" id="KW-0472">Membrane</keyword>
<feature type="compositionally biased region" description="Basic residues" evidence="14">
    <location>
        <begin position="1"/>
        <end position="10"/>
    </location>
</feature>
<comment type="subcellular location">
    <subcellularLocation>
        <location evidence="1">Endoplasmic reticulum membrane</location>
        <topology evidence="1">Single-pass type I membrane protein</topology>
    </subcellularLocation>
</comment>
<evidence type="ECO:0000256" key="15">
    <source>
        <dbReference type="SAM" id="Phobius"/>
    </source>
</evidence>
<keyword evidence="7" id="KW-0732">Signal</keyword>
<keyword evidence="4" id="KW-0813">Transport</keyword>
<accession>A0A8U7MQD7</accession>
<protein>
    <recommendedName>
        <fullName evidence="3">Store-operated calcium entry-associated regulatory factor</fullName>
    </recommendedName>
    <alternativeName>
        <fullName evidence="13">Transmembrane protein 66</fullName>
    </alternativeName>
</protein>
<sequence>MKGTAHRVTHRPQPANKRGAQRSPARPAERGHSGSRGGSRPLPPGGPPGPSPRGPRAPAVTGRPPRPAARTFDPGHGAARPANRAAPQRRAPGSGSAARKRKPLPPGGRAVPRPSRSCPVTLTRGARRAAAGGPAPCAMRGKRRALAAHWPRGALGTGLLPGPRPFRRGRPPPGWRLKGIGAAMAGPAPLLLLLLCAAAGPVLGWDRPGKVLLRDVQVLTFHRGQYTTSRRTAALPQLQCTGGSAGCSRVPEVVQCYNKGWDGYDVQWQCKADLENAYRFGQLEVSCEGYDYPDDPYILRGSCSLLFRLELTEEGERKVKNSGSFGSSYYQSRKDYSDSGSGAIVVIVLLILAFGVYKFFLSNNQQSQQSSGDSDGFSRPFWQSQQAPPPPPGFKSTFTDDSSFGTHSHHGTSSGPGFWTGLGTGGLLGYLAGSYRAQPRSPYHSMWTDPTAAPPMNGYSRNSTEGSSSGTRTASGFGGTKRR</sequence>
<name>A0A8U7MQD7_CORMO</name>
<dbReference type="Ensembl" id="ENSCMUT00000037980.1">
    <property type="protein sequence ID" value="ENSCMUP00000030012.1"/>
    <property type="gene ID" value="ENSCMUG00000017013.1"/>
</dbReference>
<reference evidence="16" key="2">
    <citation type="submission" date="2025-08" db="UniProtKB">
        <authorList>
            <consortium name="Ensembl"/>
        </authorList>
    </citation>
    <scope>IDENTIFICATION</scope>
</reference>
<dbReference type="Pfam" id="PF06682">
    <property type="entry name" value="SARAF"/>
    <property type="match status" value="1"/>
</dbReference>
<organism evidence="16 17">
    <name type="scientific">Corvus moneduloides</name>
    <name type="common">New Caledonian crow</name>
    <dbReference type="NCBI Taxonomy" id="1196302"/>
    <lineage>
        <taxon>Eukaryota</taxon>
        <taxon>Metazoa</taxon>
        <taxon>Chordata</taxon>
        <taxon>Craniata</taxon>
        <taxon>Vertebrata</taxon>
        <taxon>Euteleostomi</taxon>
        <taxon>Archelosauria</taxon>
        <taxon>Archosauria</taxon>
        <taxon>Dinosauria</taxon>
        <taxon>Saurischia</taxon>
        <taxon>Theropoda</taxon>
        <taxon>Coelurosauria</taxon>
        <taxon>Aves</taxon>
        <taxon>Neognathae</taxon>
        <taxon>Neoaves</taxon>
        <taxon>Telluraves</taxon>
        <taxon>Australaves</taxon>
        <taxon>Passeriformes</taxon>
        <taxon>Corvoidea</taxon>
        <taxon>Corvidae</taxon>
        <taxon>Corvus</taxon>
    </lineage>
</organism>
<keyword evidence="11" id="KW-0406">Ion transport</keyword>
<proteinExistence type="inferred from homology"/>
<feature type="compositionally biased region" description="Pro residues" evidence="14">
    <location>
        <begin position="41"/>
        <end position="55"/>
    </location>
</feature>
<feature type="compositionally biased region" description="Low complexity" evidence="14">
    <location>
        <begin position="128"/>
        <end position="137"/>
    </location>
</feature>
<feature type="compositionally biased region" description="Low complexity" evidence="14">
    <location>
        <begin position="399"/>
        <end position="416"/>
    </location>
</feature>
<evidence type="ECO:0000313" key="17">
    <source>
        <dbReference type="Proteomes" id="UP000694553"/>
    </source>
</evidence>
<evidence type="ECO:0000313" key="16">
    <source>
        <dbReference type="Ensembl" id="ENSCMUP00000030012.1"/>
    </source>
</evidence>
<evidence type="ECO:0000256" key="10">
    <source>
        <dbReference type="ARBA" id="ARBA00022989"/>
    </source>
</evidence>
<keyword evidence="8" id="KW-0256">Endoplasmic reticulum</keyword>
<feature type="transmembrane region" description="Helical" evidence="15">
    <location>
        <begin position="342"/>
        <end position="361"/>
    </location>
</feature>